<dbReference type="InterPro" id="IPR001611">
    <property type="entry name" value="Leu-rich_rpt"/>
</dbReference>
<reference evidence="2 3" key="1">
    <citation type="journal article" date="2021" name="DNA Res.">
        <title>Genome analysis of Candida subhashii reveals its hybrid nature and dual mitochondrial genome conformations.</title>
        <authorList>
            <person name="Mixao V."/>
            <person name="Hegedusova E."/>
            <person name="Saus E."/>
            <person name="Pryszcz L.P."/>
            <person name="Cillingova A."/>
            <person name="Nosek J."/>
            <person name="Gabaldon T."/>
        </authorList>
    </citation>
    <scope>NUCLEOTIDE SEQUENCE [LARGE SCALE GENOMIC DNA]</scope>
    <source>
        <strain evidence="2 3">CBS 10753</strain>
    </source>
</reference>
<name>A0A8J5UZ78_9ASCO</name>
<dbReference type="OrthoDB" id="4024489at2759"/>
<dbReference type="GO" id="GO:0031012">
    <property type="term" value="C:extracellular matrix"/>
    <property type="evidence" value="ECO:0007669"/>
    <property type="project" value="TreeGrafter"/>
</dbReference>
<dbReference type="Pfam" id="PF13855">
    <property type="entry name" value="LRR_8"/>
    <property type="match status" value="1"/>
</dbReference>
<dbReference type="InterPro" id="IPR050328">
    <property type="entry name" value="Dev_Immune_Receptor"/>
</dbReference>
<gene>
    <name evidence="2" type="ORF">J8A68_002986</name>
</gene>
<evidence type="ECO:0000313" key="3">
    <source>
        <dbReference type="Proteomes" id="UP000694255"/>
    </source>
</evidence>
<dbReference type="PROSITE" id="PS51450">
    <property type="entry name" value="LRR"/>
    <property type="match status" value="1"/>
</dbReference>
<keyword evidence="1" id="KW-0732">Signal</keyword>
<dbReference type="PANTHER" id="PTHR24373:SF387">
    <property type="entry name" value="LEUCINE-RICH REPEATS AND IMMUNOGLOBULIN-LIKE DOMAINS PROTEIN SMA-10"/>
    <property type="match status" value="1"/>
</dbReference>
<evidence type="ECO:0000313" key="2">
    <source>
        <dbReference type="EMBL" id="KAG7663439.1"/>
    </source>
</evidence>
<proteinExistence type="predicted"/>
<dbReference type="GeneID" id="73469787"/>
<protein>
    <submittedName>
        <fullName evidence="2">Uncharacterized protein</fullName>
    </submittedName>
</protein>
<evidence type="ECO:0000256" key="1">
    <source>
        <dbReference type="ARBA" id="ARBA00022729"/>
    </source>
</evidence>
<comment type="caution">
    <text evidence="2">The sequence shown here is derived from an EMBL/GenBank/DDBJ whole genome shotgun (WGS) entry which is preliminary data.</text>
</comment>
<dbReference type="AlphaFoldDB" id="A0A8J5UZ78"/>
<keyword evidence="3" id="KW-1185">Reference proteome</keyword>
<dbReference type="Proteomes" id="UP000694255">
    <property type="component" value="Unassembled WGS sequence"/>
</dbReference>
<sequence>MIWILQFPPEIIQLIFDGIPLPYLREYLHIDQIGNYAFNSYYANISICDFRQVRNGWCELTKSPELLGETDVFPRTYSSKQVYGSLTYPTSSDFYRPPSQWKAPVVYFMNLEEFLDFSEENDWFSPKCLEFSRPRDFAHFYLENNDKVSKIERIHIYPEVYFSDDHSEMIQEIQDCRNMIEDEEIPNVSHSCMVVDSATLDLQLFPTCLDYLEVIQCQMGQFKFAFANVSVTHLGLSDVRITPEDMEFLPTSVKYLTLTNSLRLDEEEDVLVVKSPPNLIQLVIAKFREDTIVCEVDLSALTKLRYVQMHELHCADLEDLKLPNSIEILKLGAPELESLEGIEMYTNLRSIYFQTSYLMNTNHPLWMPPSKFPPNAGWANHTVLCDGYSCAELVCSSQFPKEQITSVQILTEWDISIRDDLSHLSFFDYPNLTVLDLAGTQIPNVNSWVFPETLIMLNLSRCNISKFTNHNFSSLAGLRRLHMSENNLESLNGVTESLPLSLKELDLSYNKINKFQGSHLSLLSLDLSDNPLHTIVTEENLSLPDSCEILKLESTPIRAFDETFSFPKNLKELSLKARYGIFDGSFSEDVSDEESMFNNASLFVKLPQGMHSLHLDFYGESSESSFDFPTGLRQLAIKNAPSNLVLDKLTFLEELHLQGDVEISIDLFPVSLRKIRMEVDTVTGSLDRLVNLERIMLEAECWDSEETIIVPEPVRYISIPNGAIAERLDYSKCGDLSYLELGDYESLSVELLFHFVSLLKINPYIRIYLGREITGSCYELLDEFRTLGGLIEFCG</sequence>
<dbReference type="EMBL" id="JAGSYN010000137">
    <property type="protein sequence ID" value="KAG7663439.1"/>
    <property type="molecule type" value="Genomic_DNA"/>
</dbReference>
<accession>A0A8J5UZ78</accession>
<dbReference type="PANTHER" id="PTHR24373">
    <property type="entry name" value="SLIT RELATED LEUCINE-RICH REPEAT NEURONAL PROTEIN"/>
    <property type="match status" value="1"/>
</dbReference>
<organism evidence="2 3">
    <name type="scientific">[Candida] subhashii</name>
    <dbReference type="NCBI Taxonomy" id="561895"/>
    <lineage>
        <taxon>Eukaryota</taxon>
        <taxon>Fungi</taxon>
        <taxon>Dikarya</taxon>
        <taxon>Ascomycota</taxon>
        <taxon>Saccharomycotina</taxon>
        <taxon>Pichiomycetes</taxon>
        <taxon>Debaryomycetaceae</taxon>
        <taxon>Spathaspora</taxon>
    </lineage>
</organism>
<dbReference type="RefSeq" id="XP_049263671.1">
    <property type="nucleotide sequence ID" value="XM_049406792.1"/>
</dbReference>